<dbReference type="RefSeq" id="WP_163670566.1">
    <property type="nucleotide sequence ID" value="NZ_AP022566.1"/>
</dbReference>
<name>A0A6N4UZQ1_9MYCO</name>
<reference evidence="2 3" key="1">
    <citation type="journal article" date="2019" name="Emerg. Microbes Infect.">
        <title>Comprehensive subspecies identification of 175 nontuberculous mycobacteria species based on 7547 genomic profiles.</title>
        <authorList>
            <person name="Matsumoto Y."/>
            <person name="Kinjo T."/>
            <person name="Motooka D."/>
            <person name="Nabeya D."/>
            <person name="Jung N."/>
            <person name="Uechi K."/>
            <person name="Horii T."/>
            <person name="Iida T."/>
            <person name="Fujita J."/>
            <person name="Nakamura S."/>
        </authorList>
    </citation>
    <scope>NUCLEOTIDE SEQUENCE [LARGE SCALE GENOMIC DNA]</scope>
    <source>
        <strain evidence="2 3">JCM 12272</strain>
        <plasmid evidence="2">pJCM12272</plasmid>
    </source>
</reference>
<keyword evidence="2" id="KW-0614">Plasmid</keyword>
<dbReference type="Proteomes" id="UP000466906">
    <property type="component" value="Plasmid pJCM12272"/>
</dbReference>
<evidence type="ECO:0000313" key="2">
    <source>
        <dbReference type="EMBL" id="BBX30536.1"/>
    </source>
</evidence>
<feature type="region of interest" description="Disordered" evidence="1">
    <location>
        <begin position="34"/>
        <end position="61"/>
    </location>
</feature>
<keyword evidence="3" id="KW-1185">Reference proteome</keyword>
<dbReference type="KEGG" id="malv:MALV_56610"/>
<evidence type="ECO:0000313" key="3">
    <source>
        <dbReference type="Proteomes" id="UP000466906"/>
    </source>
</evidence>
<feature type="compositionally biased region" description="Basic and acidic residues" evidence="1">
    <location>
        <begin position="49"/>
        <end position="61"/>
    </location>
</feature>
<gene>
    <name evidence="2" type="ORF">MALV_56610</name>
</gene>
<sequence>MNATVLTWLVRRAGIPFDATIWVPKTGTVDDAKAEARREHGPNAQAVRRPGDPHWTELETS</sequence>
<proteinExistence type="predicted"/>
<dbReference type="EMBL" id="AP022566">
    <property type="protein sequence ID" value="BBX30536.1"/>
    <property type="molecule type" value="Genomic_DNA"/>
</dbReference>
<protein>
    <submittedName>
        <fullName evidence="2">Uncharacterized protein</fullName>
    </submittedName>
</protein>
<accession>A0A6N4UZQ1</accession>
<evidence type="ECO:0000256" key="1">
    <source>
        <dbReference type="SAM" id="MobiDB-lite"/>
    </source>
</evidence>
<organism evidence="2 3">
    <name type="scientific">Mycolicibacterium alvei</name>
    <dbReference type="NCBI Taxonomy" id="67081"/>
    <lineage>
        <taxon>Bacteria</taxon>
        <taxon>Bacillati</taxon>
        <taxon>Actinomycetota</taxon>
        <taxon>Actinomycetes</taxon>
        <taxon>Mycobacteriales</taxon>
        <taxon>Mycobacteriaceae</taxon>
        <taxon>Mycolicibacterium</taxon>
    </lineage>
</organism>
<geneLocation type="plasmid" evidence="2 3">
    <name>pJCM12272</name>
</geneLocation>
<dbReference type="AlphaFoldDB" id="A0A6N4UZQ1"/>